<proteinExistence type="predicted"/>
<gene>
    <name evidence="3" type="ordered locus">FBFL15_3022</name>
</gene>
<feature type="transmembrane region" description="Helical" evidence="1">
    <location>
        <begin position="172"/>
        <end position="193"/>
    </location>
</feature>
<dbReference type="InterPro" id="IPR038731">
    <property type="entry name" value="RgtA/B/C-like"/>
</dbReference>
<accession>G2Z0P7</accession>
<dbReference type="Proteomes" id="UP000009186">
    <property type="component" value="Chromosome"/>
</dbReference>
<name>G2Z0P7_FLABF</name>
<dbReference type="AlphaFoldDB" id="G2Z0P7"/>
<evidence type="ECO:0000256" key="1">
    <source>
        <dbReference type="SAM" id="Phobius"/>
    </source>
</evidence>
<feature type="transmembrane region" description="Helical" evidence="1">
    <location>
        <begin position="486"/>
        <end position="505"/>
    </location>
</feature>
<feature type="transmembrane region" description="Helical" evidence="1">
    <location>
        <begin position="227"/>
        <end position="245"/>
    </location>
</feature>
<feature type="transmembrane region" description="Helical" evidence="1">
    <location>
        <begin position="98"/>
        <end position="116"/>
    </location>
</feature>
<feature type="transmembrane region" description="Helical" evidence="1">
    <location>
        <begin position="251"/>
        <end position="284"/>
    </location>
</feature>
<keyword evidence="1" id="KW-0472">Membrane</keyword>
<evidence type="ECO:0000313" key="3">
    <source>
        <dbReference type="EMBL" id="CCB70966.1"/>
    </source>
</evidence>
<organism evidence="3 4">
    <name type="scientific">Flavobacterium branchiophilum (strain FL-15)</name>
    <dbReference type="NCBI Taxonomy" id="1034807"/>
    <lineage>
        <taxon>Bacteria</taxon>
        <taxon>Pseudomonadati</taxon>
        <taxon>Bacteroidota</taxon>
        <taxon>Flavobacteriia</taxon>
        <taxon>Flavobacteriales</taxon>
        <taxon>Flavobacteriaceae</taxon>
        <taxon>Flavobacterium</taxon>
    </lineage>
</organism>
<feature type="transmembrane region" description="Helical" evidence="1">
    <location>
        <begin position="460"/>
        <end position="477"/>
    </location>
</feature>
<evidence type="ECO:0000313" key="4">
    <source>
        <dbReference type="Proteomes" id="UP000009186"/>
    </source>
</evidence>
<dbReference type="EMBL" id="FQ859183">
    <property type="protein sequence ID" value="CCB70966.1"/>
    <property type="molecule type" value="Genomic_DNA"/>
</dbReference>
<feature type="transmembrane region" description="Helical" evidence="1">
    <location>
        <begin position="405"/>
        <end position="424"/>
    </location>
</feature>
<dbReference type="Pfam" id="PF13231">
    <property type="entry name" value="PMT_2"/>
    <property type="match status" value="1"/>
</dbReference>
<dbReference type="STRING" id="1034807.FBFL15_3022"/>
<protein>
    <recommendedName>
        <fullName evidence="2">Glycosyltransferase RgtA/B/C/D-like domain-containing protein</fullName>
    </recommendedName>
</protein>
<dbReference type="KEGG" id="fbr:FBFL15_3022"/>
<keyword evidence="4" id="KW-1185">Reference proteome</keyword>
<evidence type="ECO:0000259" key="2">
    <source>
        <dbReference type="Pfam" id="PF13231"/>
    </source>
</evidence>
<keyword evidence="1" id="KW-0812">Transmembrane</keyword>
<sequence>MLIYISYLLLLFSGFQFFKNEKCIDVIIKTSLLFFCILVIITELLSYLNLLNFTVILFFWLLFSGINVIYLIKTKSLLKLPKFLNAQFKLFSNIEKRISFLILLFFSCLLFQGLIYPPNNWDSLTYHMSRIMFWISNESVSHFQTNILRHLYQPPFSEFFILHVCLLQGNDYLANSVQLFFLLLTAVSFYTLLDITNTTRLSKLIGIVFFISTPSILLEATTTKNDIVCGFFIITTALFSIRVYLRSNVENFIFLGLSIGLAIFTKGTAYLFIAPIIVILALFICHNIIKTKEIAIFKNIFFAFIVIFILNFNHFYRNYNIDRNILNIDKVESKMFSNDKMNIQIFTSNLLKNIGLHIIPPFTSYYNDFIESYHQKYELDINSPDTNYYGAKYLSPKSNETHEDLVPNTLQLFFIVLISIYILYKNLYNYKIIQILVLLIILFQLILFVGYLKWQPWHTRLHIPMFIFSAVLVSIYFDNIKKHKKFIVAITLFCCVCCFGFYYLFNNTRPIITNLKFTKNIKINDTRYKKYFSNQLFLYKEYNIISNYLDKGAISTIGFGLNDWEYPLVYNYFWTNYKINCIFVNNSTTIIQEPLSDNEVLITSNKQDFIMYNGKKYNNIFPNHTHLWLYQKN</sequence>
<feature type="transmembrane region" description="Helical" evidence="1">
    <location>
        <begin position="53"/>
        <end position="72"/>
    </location>
</feature>
<feature type="transmembrane region" description="Helical" evidence="1">
    <location>
        <begin position="296"/>
        <end position="316"/>
    </location>
</feature>
<reference evidence="3 4" key="1">
    <citation type="journal article" date="2011" name="Appl. Environ. Microbiol.">
        <title>Complete genome sequence of the fish pathogen Flavobacterium branchiophilum.</title>
        <authorList>
            <consortium name="1:IP"/>
            <consortium name="Microbial Evolutionary Genomics,F-75015 Paris"/>
            <consortium name="France 2:CNRS"/>
            <consortium name="URA2171"/>
            <consortium name="F-75015 Paris,France 3:Unite de Virologie et Immunologie Mol."/>
            <consortium name="INRA,78352 Jouy en Josas Cedex"/>
            <consortium name="France. 4:Unite de Mathemathique"/>
            <consortium name="Informatique et Genome,INRA"/>
            <consortium name="78352 Jouy en Josas Cedex"/>
            <consortium name="France. 5:CEA/Genoscope"/>
            <consortium name="Evry"/>
            <consortium name="France"/>
            <person name="Touchon M."/>
            <person name="Barbier P."/>
            <person name="Bernardet J.F."/>
            <person name="Loux V."/>
            <person name="Vacherie B."/>
            <person name="Barbe V."/>
            <person name="Rocha E.P."/>
            <person name="Duchaud E."/>
        </authorList>
    </citation>
    <scope>NUCLEOTIDE SEQUENCE [LARGE SCALE GENOMIC DNA]</scope>
    <source>
        <strain evidence="3 4">FL-15</strain>
    </source>
</reference>
<keyword evidence="1" id="KW-1133">Transmembrane helix</keyword>
<feature type="transmembrane region" description="Helical" evidence="1">
    <location>
        <begin position="436"/>
        <end position="454"/>
    </location>
</feature>
<dbReference type="HOGENOM" id="CLU_026500_0_0_10"/>
<feature type="transmembrane region" description="Helical" evidence="1">
    <location>
        <begin position="26"/>
        <end position="47"/>
    </location>
</feature>
<dbReference type="eggNOG" id="COG1807">
    <property type="taxonomic scope" value="Bacteria"/>
</dbReference>
<feature type="domain" description="Glycosyltransferase RgtA/B/C/D-like" evidence="2">
    <location>
        <begin position="153"/>
        <end position="307"/>
    </location>
</feature>